<evidence type="ECO:0000256" key="1">
    <source>
        <dbReference type="SAM" id="MobiDB-lite"/>
    </source>
</evidence>
<feature type="transmembrane region" description="Helical" evidence="2">
    <location>
        <begin position="34"/>
        <end position="53"/>
    </location>
</feature>
<reference evidence="3 4" key="1">
    <citation type="submission" date="2019-05" db="EMBL/GenBank/DDBJ databases">
        <title>Emergence of the Ug99 lineage of the wheat stem rust pathogen through somatic hybridization.</title>
        <authorList>
            <person name="Li F."/>
            <person name="Upadhyaya N.M."/>
            <person name="Sperschneider J."/>
            <person name="Matny O."/>
            <person name="Nguyen-Phuc H."/>
            <person name="Mago R."/>
            <person name="Raley C."/>
            <person name="Miller M.E."/>
            <person name="Silverstein K.A.T."/>
            <person name="Henningsen E."/>
            <person name="Hirsch C.D."/>
            <person name="Visser B."/>
            <person name="Pretorius Z.A."/>
            <person name="Steffenson B.J."/>
            <person name="Schwessinger B."/>
            <person name="Dodds P.N."/>
            <person name="Figueroa M."/>
        </authorList>
    </citation>
    <scope>NUCLEOTIDE SEQUENCE [LARGE SCALE GENOMIC DNA]</scope>
    <source>
        <strain evidence="3 4">Ug99</strain>
    </source>
</reference>
<evidence type="ECO:0000313" key="3">
    <source>
        <dbReference type="EMBL" id="KAA1105251.1"/>
    </source>
</evidence>
<dbReference type="EMBL" id="VDEP01000311">
    <property type="protein sequence ID" value="KAA1105251.1"/>
    <property type="molecule type" value="Genomic_DNA"/>
</dbReference>
<feature type="compositionally biased region" description="Basic and acidic residues" evidence="1">
    <location>
        <begin position="240"/>
        <end position="256"/>
    </location>
</feature>
<keyword evidence="2" id="KW-0812">Transmembrane</keyword>
<organism evidence="3 4">
    <name type="scientific">Puccinia graminis f. sp. tritici</name>
    <dbReference type="NCBI Taxonomy" id="56615"/>
    <lineage>
        <taxon>Eukaryota</taxon>
        <taxon>Fungi</taxon>
        <taxon>Dikarya</taxon>
        <taxon>Basidiomycota</taxon>
        <taxon>Pucciniomycotina</taxon>
        <taxon>Pucciniomycetes</taxon>
        <taxon>Pucciniales</taxon>
        <taxon>Pucciniaceae</taxon>
        <taxon>Puccinia</taxon>
    </lineage>
</organism>
<keyword evidence="2" id="KW-0472">Membrane</keyword>
<accession>A0A5B0PWJ3</accession>
<gene>
    <name evidence="3" type="ORF">PGTUg99_020756</name>
</gene>
<name>A0A5B0PWJ3_PUCGR</name>
<feature type="compositionally biased region" description="Basic and acidic residues" evidence="1">
    <location>
        <begin position="104"/>
        <end position="113"/>
    </location>
</feature>
<dbReference type="Proteomes" id="UP000325313">
    <property type="component" value="Unassembled WGS sequence"/>
</dbReference>
<feature type="region of interest" description="Disordered" evidence="1">
    <location>
        <begin position="101"/>
        <end position="256"/>
    </location>
</feature>
<proteinExistence type="predicted"/>
<comment type="caution">
    <text evidence="3">The sequence shown here is derived from an EMBL/GenBank/DDBJ whole genome shotgun (WGS) entry which is preliminary data.</text>
</comment>
<sequence length="296" mass="31719">MVKSVRIRHSSSSSKPPENYNIALPTKRSKMRSIAIAQITLVWLTTCSTYYVMAAPMQGIVEVPLKAGCPCGHDAEKIQPLVQNRAVPSAVAEERNVMESGCKGAHDHDDHHGPVISNRPTPPPSTEKPRTSGSCASGCDHHDSPVVIPGGPTPPISKEMPSTQGSCGSGCGHDHGPTPVLANKPSTPPPKKEKPATSNSSCKSGCHGHDHAGGSDPHSHGKSSGAPQSTKLSEASHAGGCDHDHHHGPSEEDWKKTVEYRVAISIRNWFRKARNTVGRWLSRLKAWATRQKPKKD</sequence>
<feature type="compositionally biased region" description="Basic and acidic residues" evidence="1">
    <location>
        <begin position="207"/>
        <end position="219"/>
    </location>
</feature>
<evidence type="ECO:0000256" key="2">
    <source>
        <dbReference type="SAM" id="Phobius"/>
    </source>
</evidence>
<keyword evidence="2" id="KW-1133">Transmembrane helix</keyword>
<dbReference type="AlphaFoldDB" id="A0A5B0PWJ3"/>
<evidence type="ECO:0000313" key="4">
    <source>
        <dbReference type="Proteomes" id="UP000325313"/>
    </source>
</evidence>
<protein>
    <submittedName>
        <fullName evidence="3">Uncharacterized protein</fullName>
    </submittedName>
</protein>